<comment type="similarity">
    <text evidence="2">Belongs to the unc-93 family.</text>
</comment>
<evidence type="ECO:0000256" key="4">
    <source>
        <dbReference type="ARBA" id="ARBA00022989"/>
    </source>
</evidence>
<dbReference type="EMBL" id="GECZ01026108">
    <property type="protein sequence ID" value="JAS43661.1"/>
    <property type="molecule type" value="Transcribed_RNA"/>
</dbReference>
<dbReference type="InterPro" id="IPR036259">
    <property type="entry name" value="MFS_trans_sf"/>
</dbReference>
<keyword evidence="3 9" id="KW-0812">Transmembrane</keyword>
<protein>
    <recommendedName>
        <fullName evidence="7">UNC93-like protein MFSD11</fullName>
    </recommendedName>
    <alternativeName>
        <fullName evidence="8">Major facilitator superfamily domain-containing protein 11</fullName>
    </alternativeName>
</protein>
<evidence type="ECO:0000256" key="8">
    <source>
        <dbReference type="ARBA" id="ARBA00041910"/>
    </source>
</evidence>
<keyword evidence="5 9" id="KW-0472">Membrane</keyword>
<evidence type="ECO:0000256" key="9">
    <source>
        <dbReference type="SAM" id="Phobius"/>
    </source>
</evidence>
<keyword evidence="4 9" id="KW-1133">Transmembrane helix</keyword>
<feature type="transmembrane region" description="Helical" evidence="9">
    <location>
        <begin position="263"/>
        <end position="282"/>
    </location>
</feature>
<dbReference type="Gene3D" id="1.20.1250.20">
    <property type="entry name" value="MFS general substrate transporter like domains"/>
    <property type="match status" value="1"/>
</dbReference>
<feature type="transmembrane region" description="Helical" evidence="9">
    <location>
        <begin position="169"/>
        <end position="189"/>
    </location>
</feature>
<comment type="subcellular location">
    <subcellularLocation>
        <location evidence="1">Membrane</location>
        <topology evidence="1">Multi-pass membrane protein</topology>
    </subcellularLocation>
</comment>
<feature type="transmembrane region" description="Helical" evidence="9">
    <location>
        <begin position="7"/>
        <end position="25"/>
    </location>
</feature>
<evidence type="ECO:0000256" key="5">
    <source>
        <dbReference type="ARBA" id="ARBA00023136"/>
    </source>
</evidence>
<dbReference type="Pfam" id="PF05978">
    <property type="entry name" value="UNC-93"/>
    <property type="match status" value="1"/>
</dbReference>
<dbReference type="AlphaFoldDB" id="A0A1B6F0P6"/>
<sequence>MKTEIVRSAYIGFCFMVLSSGYYTLSNLEKLFLTSTQKENPSFNGDGYISLAIVFVSYSAFMWLVPPIISVCGLKPTLVAGSLGYSLFIASFLTESGWIVYAGSACCGVGAAMIWPIQGNYMILISSNLTITRNISIFNIIWQSSLFYGNILALFIFRDKEYLDKQSRTTVILALLGISASGTLFLLFLPTPTSSEGKDIKEDHGSPIMALKKTWEVATTKYMLILLISFVFMGFQACFMSGVYGSCVGFTKQLEHSEQLVPLIGLIMGVGEIVSALCLICLGKHVTSWIWGQTAVMIVALVIEYSTFILILLNLPNNSVFGETSDSAILPSSWWNAVLASFLIGLSDGIYMSMIPSMIGLLFPNDSVYGCAVVIFIYSLSSAVGFFSSNYIGLYWQLLILTATATLGALCYTHVSLDVQRRVSKQEETGKL</sequence>
<dbReference type="InterPro" id="IPR010291">
    <property type="entry name" value="Ion_channel_UNC-93"/>
</dbReference>
<dbReference type="InterPro" id="IPR051617">
    <property type="entry name" value="UNC-93-like_regulator"/>
</dbReference>
<evidence type="ECO:0000256" key="7">
    <source>
        <dbReference type="ARBA" id="ARBA00040302"/>
    </source>
</evidence>
<dbReference type="PANTHER" id="PTHR23294">
    <property type="entry name" value="ET TRANSLATION PRODUCT-RELATED"/>
    <property type="match status" value="1"/>
</dbReference>
<feature type="transmembrane region" description="Helical" evidence="9">
    <location>
        <begin position="45"/>
        <end position="65"/>
    </location>
</feature>
<evidence type="ECO:0000256" key="3">
    <source>
        <dbReference type="ARBA" id="ARBA00022692"/>
    </source>
</evidence>
<feature type="transmembrane region" description="Helical" evidence="9">
    <location>
        <begin position="294"/>
        <end position="313"/>
    </location>
</feature>
<feature type="transmembrane region" description="Helical" evidence="9">
    <location>
        <begin position="394"/>
        <end position="415"/>
    </location>
</feature>
<name>A0A1B6F0P6_9HEMI</name>
<accession>A0A1B6F0P6</accession>
<dbReference type="GO" id="GO:0016020">
    <property type="term" value="C:membrane"/>
    <property type="evidence" value="ECO:0007669"/>
    <property type="project" value="UniProtKB-SubCell"/>
</dbReference>
<dbReference type="SUPFAM" id="SSF103473">
    <property type="entry name" value="MFS general substrate transporter"/>
    <property type="match status" value="1"/>
</dbReference>
<evidence type="ECO:0000313" key="10">
    <source>
        <dbReference type="EMBL" id="JAS43661.1"/>
    </source>
</evidence>
<evidence type="ECO:0000256" key="1">
    <source>
        <dbReference type="ARBA" id="ARBA00004141"/>
    </source>
</evidence>
<evidence type="ECO:0000256" key="6">
    <source>
        <dbReference type="ARBA" id="ARBA00023180"/>
    </source>
</evidence>
<dbReference type="PANTHER" id="PTHR23294:SF0">
    <property type="entry name" value="UNC93-LIKE PROTEIN MFSD11"/>
    <property type="match status" value="1"/>
</dbReference>
<organism evidence="10">
    <name type="scientific">Cuerna arida</name>
    <dbReference type="NCBI Taxonomy" id="1464854"/>
    <lineage>
        <taxon>Eukaryota</taxon>
        <taxon>Metazoa</taxon>
        <taxon>Ecdysozoa</taxon>
        <taxon>Arthropoda</taxon>
        <taxon>Hexapoda</taxon>
        <taxon>Insecta</taxon>
        <taxon>Pterygota</taxon>
        <taxon>Neoptera</taxon>
        <taxon>Paraneoptera</taxon>
        <taxon>Hemiptera</taxon>
        <taxon>Auchenorrhyncha</taxon>
        <taxon>Membracoidea</taxon>
        <taxon>Cicadellidae</taxon>
        <taxon>Cicadellinae</taxon>
        <taxon>Proconiini</taxon>
        <taxon>Cuerna</taxon>
    </lineage>
</organism>
<reference evidence="10" key="1">
    <citation type="submission" date="2015-11" db="EMBL/GenBank/DDBJ databases">
        <title>De novo transcriptome assembly of four potential Pierce s Disease insect vectors from Arizona vineyards.</title>
        <authorList>
            <person name="Tassone E.E."/>
        </authorList>
    </citation>
    <scope>NUCLEOTIDE SEQUENCE</scope>
</reference>
<feature type="transmembrane region" description="Helical" evidence="9">
    <location>
        <begin position="77"/>
        <end position="93"/>
    </location>
</feature>
<evidence type="ECO:0000256" key="2">
    <source>
        <dbReference type="ARBA" id="ARBA00009172"/>
    </source>
</evidence>
<proteinExistence type="inferred from homology"/>
<feature type="transmembrane region" description="Helical" evidence="9">
    <location>
        <begin position="333"/>
        <end position="355"/>
    </location>
</feature>
<feature type="transmembrane region" description="Helical" evidence="9">
    <location>
        <begin position="137"/>
        <end position="157"/>
    </location>
</feature>
<feature type="transmembrane region" description="Helical" evidence="9">
    <location>
        <begin position="99"/>
        <end position="117"/>
    </location>
</feature>
<keyword evidence="6" id="KW-0325">Glycoprotein</keyword>
<feature type="transmembrane region" description="Helical" evidence="9">
    <location>
        <begin position="367"/>
        <end position="388"/>
    </location>
</feature>
<gene>
    <name evidence="10" type="ORF">g.25527</name>
</gene>
<feature type="transmembrane region" description="Helical" evidence="9">
    <location>
        <begin position="222"/>
        <end position="243"/>
    </location>
</feature>